<evidence type="ECO:0000256" key="1">
    <source>
        <dbReference type="SAM" id="MobiDB-lite"/>
    </source>
</evidence>
<proteinExistence type="predicted"/>
<feature type="compositionally biased region" description="Polar residues" evidence="1">
    <location>
        <begin position="1"/>
        <end position="15"/>
    </location>
</feature>
<evidence type="ECO:0000313" key="2">
    <source>
        <dbReference type="EMBL" id="KAL0409753.1"/>
    </source>
</evidence>
<dbReference type="AlphaFoldDB" id="A0AAW2TY41"/>
<dbReference type="PANTHER" id="PTHR33710:SF71">
    <property type="entry name" value="ENDONUCLEASE_EXONUCLEASE_PHOSPHATASE DOMAIN-CONTAINING PROTEIN"/>
    <property type="match status" value="1"/>
</dbReference>
<reference evidence="2" key="1">
    <citation type="submission" date="2020-06" db="EMBL/GenBank/DDBJ databases">
        <authorList>
            <person name="Li T."/>
            <person name="Hu X."/>
            <person name="Zhang T."/>
            <person name="Song X."/>
            <person name="Zhang H."/>
            <person name="Dai N."/>
            <person name="Sheng W."/>
            <person name="Hou X."/>
            <person name="Wei L."/>
        </authorList>
    </citation>
    <scope>NUCLEOTIDE SEQUENCE</scope>
    <source>
        <strain evidence="2">G02</strain>
        <tissue evidence="2">Leaf</tissue>
    </source>
</reference>
<feature type="region of interest" description="Disordered" evidence="1">
    <location>
        <begin position="1"/>
        <end position="72"/>
    </location>
</feature>
<dbReference type="EMBL" id="JACGWJ010000007">
    <property type="protein sequence ID" value="KAL0409753.1"/>
    <property type="molecule type" value="Genomic_DNA"/>
</dbReference>
<sequence>MPETTEQQQRTSTVVSRLCGPERATASGRKRGRVFGLDSKAHHMNVGPSQPNRPTAPTPSPPQPQRPGLDDQLPNLCTAQLYGFNLFDRWAFHCDIEIPFNISGYPVGLRTFVVTLAQFNINNNHNKYMPPHTVRERLDRPCSSISWSLLFPEARVFHADSPYSDHALLIIDLQPKVQWDLSGCKKYFRFEAAWLLETECETIITKAWSISISQRAELLHSEILAFVSSRLSCWGRLYGHEVRERINELECLLVARNKAERTSENRSRAWQEKAELTKLILQEEFFWK</sequence>
<dbReference type="PANTHER" id="PTHR33710">
    <property type="entry name" value="BNAC02G09200D PROTEIN"/>
    <property type="match status" value="1"/>
</dbReference>
<feature type="compositionally biased region" description="Pro residues" evidence="1">
    <location>
        <begin position="54"/>
        <end position="65"/>
    </location>
</feature>
<name>A0AAW2TY41_SESRA</name>
<comment type="caution">
    <text evidence="2">The sequence shown here is derived from an EMBL/GenBank/DDBJ whole genome shotgun (WGS) entry which is preliminary data.</text>
</comment>
<accession>A0AAW2TY41</accession>
<gene>
    <name evidence="2" type="ORF">Sradi_1909700</name>
</gene>
<reference evidence="2" key="2">
    <citation type="journal article" date="2024" name="Plant">
        <title>Genomic evolution and insights into agronomic trait innovations of Sesamum species.</title>
        <authorList>
            <person name="Miao H."/>
            <person name="Wang L."/>
            <person name="Qu L."/>
            <person name="Liu H."/>
            <person name="Sun Y."/>
            <person name="Le M."/>
            <person name="Wang Q."/>
            <person name="Wei S."/>
            <person name="Zheng Y."/>
            <person name="Lin W."/>
            <person name="Duan Y."/>
            <person name="Cao H."/>
            <person name="Xiong S."/>
            <person name="Wang X."/>
            <person name="Wei L."/>
            <person name="Li C."/>
            <person name="Ma Q."/>
            <person name="Ju M."/>
            <person name="Zhao R."/>
            <person name="Li G."/>
            <person name="Mu C."/>
            <person name="Tian Q."/>
            <person name="Mei H."/>
            <person name="Zhang T."/>
            <person name="Gao T."/>
            <person name="Zhang H."/>
        </authorList>
    </citation>
    <scope>NUCLEOTIDE SEQUENCE</scope>
    <source>
        <strain evidence="2">G02</strain>
    </source>
</reference>
<protein>
    <submittedName>
        <fullName evidence="2">Uncharacterized protein</fullName>
    </submittedName>
</protein>
<organism evidence="2">
    <name type="scientific">Sesamum radiatum</name>
    <name type="common">Black benniseed</name>
    <dbReference type="NCBI Taxonomy" id="300843"/>
    <lineage>
        <taxon>Eukaryota</taxon>
        <taxon>Viridiplantae</taxon>
        <taxon>Streptophyta</taxon>
        <taxon>Embryophyta</taxon>
        <taxon>Tracheophyta</taxon>
        <taxon>Spermatophyta</taxon>
        <taxon>Magnoliopsida</taxon>
        <taxon>eudicotyledons</taxon>
        <taxon>Gunneridae</taxon>
        <taxon>Pentapetalae</taxon>
        <taxon>asterids</taxon>
        <taxon>lamiids</taxon>
        <taxon>Lamiales</taxon>
        <taxon>Pedaliaceae</taxon>
        <taxon>Sesamum</taxon>
    </lineage>
</organism>